<feature type="transmembrane region" description="Helical" evidence="1">
    <location>
        <begin position="75"/>
        <end position="94"/>
    </location>
</feature>
<keyword evidence="1" id="KW-0812">Transmembrane</keyword>
<organism evidence="3 4">
    <name type="scientific">Rufibacter tibetensis</name>
    <dbReference type="NCBI Taxonomy" id="512763"/>
    <lineage>
        <taxon>Bacteria</taxon>
        <taxon>Pseudomonadati</taxon>
        <taxon>Bacteroidota</taxon>
        <taxon>Cytophagia</taxon>
        <taxon>Cytophagales</taxon>
        <taxon>Hymenobacteraceae</taxon>
        <taxon>Rufibacter</taxon>
    </lineage>
</organism>
<feature type="signal peptide" evidence="2">
    <location>
        <begin position="1"/>
        <end position="21"/>
    </location>
</feature>
<proteinExistence type="predicted"/>
<protein>
    <submittedName>
        <fullName evidence="3">Uncharacterized protein</fullName>
    </submittedName>
</protein>
<evidence type="ECO:0000256" key="2">
    <source>
        <dbReference type="SAM" id="SignalP"/>
    </source>
</evidence>
<keyword evidence="1" id="KW-1133">Transmembrane helix</keyword>
<evidence type="ECO:0000256" key="1">
    <source>
        <dbReference type="SAM" id="Phobius"/>
    </source>
</evidence>
<keyword evidence="2" id="KW-0732">Signal</keyword>
<reference evidence="3 4" key="1">
    <citation type="submission" date="2015-08" db="EMBL/GenBank/DDBJ databases">
        <title>Complete genome sequence of Rufibacter tibetensis strain 1351t, a radiation-resistant bacterium from tibet plateau.</title>
        <authorList>
            <person name="Dai J."/>
        </authorList>
    </citation>
    <scope>NUCLEOTIDE SEQUENCE [LARGE SCALE GENOMIC DNA]</scope>
    <source>
        <strain evidence="3 4">1351</strain>
    </source>
</reference>
<name>A0A0P0C1D8_9BACT</name>
<accession>A0A0P0C1D8</accession>
<dbReference type="STRING" id="512763.DC20_06395"/>
<feature type="chain" id="PRO_5006042363" evidence="2">
    <location>
        <begin position="22"/>
        <end position="134"/>
    </location>
</feature>
<keyword evidence="1" id="KW-0472">Membrane</keyword>
<evidence type="ECO:0000313" key="3">
    <source>
        <dbReference type="EMBL" id="ALI98663.1"/>
    </source>
</evidence>
<evidence type="ECO:0000313" key="4">
    <source>
        <dbReference type="Proteomes" id="UP000061382"/>
    </source>
</evidence>
<dbReference type="RefSeq" id="WP_062543067.1">
    <property type="nucleotide sequence ID" value="NZ_CP012643.1"/>
</dbReference>
<dbReference type="EMBL" id="CP012643">
    <property type="protein sequence ID" value="ALI98663.1"/>
    <property type="molecule type" value="Genomic_DNA"/>
</dbReference>
<dbReference type="AlphaFoldDB" id="A0A0P0C1D8"/>
<gene>
    <name evidence="3" type="ORF">DC20_06395</name>
</gene>
<keyword evidence="4" id="KW-1185">Reference proteome</keyword>
<sequence length="134" mass="13944">MKTKSLLFLLFLLLVKTTTFSQVAPPPPAKDYAKRATSLTTAGVLSLIGGALLGVASAVTFEFGVTEKVNNNDSAILGVASLSALIGGTCLLIAGKHNRKKAKSIKLKQGQTFLPNQGSLMSKAVPTIGVQIAF</sequence>
<dbReference type="Proteomes" id="UP000061382">
    <property type="component" value="Chromosome"/>
</dbReference>
<dbReference type="KEGG" id="rti:DC20_06395"/>
<dbReference type="PATRIC" id="fig|512763.3.peg.1414"/>